<evidence type="ECO:0000313" key="2">
    <source>
        <dbReference type="EMBL" id="EKC73640.1"/>
    </source>
</evidence>
<dbReference type="PANTHER" id="PTHR48443:SF1">
    <property type="entry name" value="DNA-DIRECTED RNA POLYMERASE SUBUNIT BETA"/>
    <property type="match status" value="1"/>
</dbReference>
<dbReference type="GO" id="GO:0000428">
    <property type="term" value="C:DNA-directed RNA polymerase complex"/>
    <property type="evidence" value="ECO:0007669"/>
    <property type="project" value="UniProtKB-KW"/>
</dbReference>
<feature type="region of interest" description="Disordered" evidence="1">
    <location>
        <begin position="98"/>
        <end position="118"/>
    </location>
</feature>
<dbReference type="Gene3D" id="1.10.150.390">
    <property type="match status" value="1"/>
</dbReference>
<accession>K1U5X9</accession>
<dbReference type="Gene3D" id="1.10.1790.20">
    <property type="match status" value="1"/>
</dbReference>
<dbReference type="EMBL" id="AJWZ01001485">
    <property type="protein sequence ID" value="EKC73640.1"/>
    <property type="molecule type" value="Genomic_DNA"/>
</dbReference>
<feature type="non-terminal residue" evidence="2">
    <location>
        <position position="1"/>
    </location>
</feature>
<dbReference type="SUPFAM" id="SSF64484">
    <property type="entry name" value="beta and beta-prime subunits of DNA dependent RNA-polymerase"/>
    <property type="match status" value="1"/>
</dbReference>
<comment type="caution">
    <text evidence="2">The sequence shown here is derived from an EMBL/GenBank/DDBJ whole genome shotgun (WGS) entry which is preliminary data.</text>
</comment>
<dbReference type="FunFam" id="1.10.150.390:FF:000002">
    <property type="entry name" value="DNA-directed RNA polymerase subunit beta"/>
    <property type="match status" value="1"/>
</dbReference>
<sequence length="137" mass="15102">LVDMYEFEDKNKLAEEQGLRPATGKRVLLGITKASLATDSFLSAASFQETTRVLTEAAIKGKTDELIGLKENVIIGKLIPAGTGMKRYKKIRINTEEPENTEVSVAPDGEKMPEDTKTVEDVVDDIDDVENTTENEE</sequence>
<proteinExistence type="predicted"/>
<name>K1U5X9_9ZZZZ</name>
<evidence type="ECO:0000256" key="1">
    <source>
        <dbReference type="SAM" id="MobiDB-lite"/>
    </source>
</evidence>
<organism evidence="2">
    <name type="scientific">human gut metagenome</name>
    <dbReference type="NCBI Taxonomy" id="408170"/>
    <lineage>
        <taxon>unclassified sequences</taxon>
        <taxon>metagenomes</taxon>
        <taxon>organismal metagenomes</taxon>
    </lineage>
</organism>
<gene>
    <name evidence="2" type="ORF">OBE_02283</name>
</gene>
<protein>
    <submittedName>
        <fullName evidence="2">DNA-directed RNA polymerase subunit beta</fullName>
    </submittedName>
</protein>
<reference evidence="2" key="1">
    <citation type="journal article" date="2013" name="Environ. Microbiol.">
        <title>Microbiota from the distal guts of lean and obese adolescents exhibit partial functional redundancy besides clear differences in community structure.</title>
        <authorList>
            <person name="Ferrer M."/>
            <person name="Ruiz A."/>
            <person name="Lanza F."/>
            <person name="Haange S.B."/>
            <person name="Oberbach A."/>
            <person name="Till H."/>
            <person name="Bargiela R."/>
            <person name="Campoy C."/>
            <person name="Segura M.T."/>
            <person name="Richter M."/>
            <person name="von Bergen M."/>
            <person name="Seifert J."/>
            <person name="Suarez A."/>
        </authorList>
    </citation>
    <scope>NUCLEOTIDE SEQUENCE</scope>
</reference>
<keyword evidence="2" id="KW-0804">Transcription</keyword>
<feature type="compositionally biased region" description="Basic and acidic residues" evidence="1">
    <location>
        <begin position="108"/>
        <end position="118"/>
    </location>
</feature>
<dbReference type="PANTHER" id="PTHR48443">
    <property type="entry name" value="DNA-DIRECTED RNA POLYMERASE SUBUNIT BETA"/>
    <property type="match status" value="1"/>
</dbReference>
<dbReference type="AlphaFoldDB" id="K1U5X9"/>
<keyword evidence="2" id="KW-0240">DNA-directed RNA polymerase</keyword>